<dbReference type="Pfam" id="PF22564">
    <property type="entry name" value="HAAS"/>
    <property type="match status" value="1"/>
</dbReference>
<proteinExistence type="predicted"/>
<dbReference type="RefSeq" id="WP_389219926.1">
    <property type="nucleotide sequence ID" value="NZ_JBIACJ010000006.1"/>
</dbReference>
<accession>A0ABW6JZ13</accession>
<evidence type="ECO:0000313" key="2">
    <source>
        <dbReference type="EMBL" id="MFE8697150.1"/>
    </source>
</evidence>
<dbReference type="Proteomes" id="UP001601058">
    <property type="component" value="Unassembled WGS sequence"/>
</dbReference>
<feature type="transmembrane region" description="Helical" evidence="1">
    <location>
        <begin position="223"/>
        <end position="242"/>
    </location>
</feature>
<comment type="caution">
    <text evidence="2">The sequence shown here is derived from an EMBL/GenBank/DDBJ whole genome shotgun (WGS) entry which is preliminary data.</text>
</comment>
<name>A0ABW6JZ13_9BACI</name>
<protein>
    <recommendedName>
        <fullName evidence="4">DUF1700 domain-containing protein</fullName>
    </recommendedName>
</protein>
<gene>
    <name evidence="2" type="ORF">ACFYKT_12470</name>
</gene>
<evidence type="ECO:0000313" key="3">
    <source>
        <dbReference type="Proteomes" id="UP001601058"/>
    </source>
</evidence>
<evidence type="ECO:0000256" key="1">
    <source>
        <dbReference type="SAM" id="Phobius"/>
    </source>
</evidence>
<feature type="transmembrane region" description="Helical" evidence="1">
    <location>
        <begin position="88"/>
        <end position="107"/>
    </location>
</feature>
<feature type="transmembrane region" description="Helical" evidence="1">
    <location>
        <begin position="119"/>
        <end position="141"/>
    </location>
</feature>
<keyword evidence="1" id="KW-1133">Transmembrane helix</keyword>
<keyword evidence="3" id="KW-1185">Reference proteome</keyword>
<feature type="transmembrane region" description="Helical" evidence="1">
    <location>
        <begin position="180"/>
        <end position="203"/>
    </location>
</feature>
<dbReference type="EMBL" id="JBIACJ010000006">
    <property type="protein sequence ID" value="MFE8697150.1"/>
    <property type="molecule type" value="Genomic_DNA"/>
</dbReference>
<feature type="transmembrane region" description="Helical" evidence="1">
    <location>
        <begin position="254"/>
        <end position="274"/>
    </location>
</feature>
<evidence type="ECO:0008006" key="4">
    <source>
        <dbReference type="Google" id="ProtNLM"/>
    </source>
</evidence>
<reference evidence="2 3" key="1">
    <citation type="submission" date="2024-08" db="EMBL/GenBank/DDBJ databases">
        <title>Two novel Cytobacillus novel species.</title>
        <authorList>
            <person name="Liu G."/>
        </authorList>
    </citation>
    <scope>NUCLEOTIDE SEQUENCE [LARGE SCALE GENOMIC DNA]</scope>
    <source>
        <strain evidence="2 3">FJAT-53684</strain>
    </source>
</reference>
<organism evidence="2 3">
    <name type="scientific">Cytobacillus mangrovibacter</name>
    <dbReference type="NCBI Taxonomy" id="3299024"/>
    <lineage>
        <taxon>Bacteria</taxon>
        <taxon>Bacillati</taxon>
        <taxon>Bacillota</taxon>
        <taxon>Bacilli</taxon>
        <taxon>Bacillales</taxon>
        <taxon>Bacillaceae</taxon>
        <taxon>Cytobacillus</taxon>
    </lineage>
</organism>
<keyword evidence="1" id="KW-0812">Transmembrane</keyword>
<sequence>METIERYVYAVTKLLPQSQREDIAKELRGLIEDMLDERVQDGSITKKHVEEVLLELGEPRKLANKYRGTNQYLIGPELFAHYVMVLKIVLIATSAAIGVSFIIEIIMDPPSILQSFVSFIVSVVTGLPIAFAWTTFAFATIQFWGNKQLKMVDLQLNSSWKPSDLPPLPHPKGQVKKGEAITGIVFYVFCIAIFVFSSEYFGVWFFEDGKFKDVIPFFNEQYISYYLLFIFLIFGFGIIKECLKMVYGRWTMQLVIFTAVVNIISIIGLIIIIAEPAIWNPNFMTQLIESGYLAANSEAFNTVSVIWDQATVWLLVFFLFALVWDIVDGFIRVRKSK</sequence>
<feature type="transmembrane region" description="Helical" evidence="1">
    <location>
        <begin position="310"/>
        <end position="331"/>
    </location>
</feature>
<keyword evidence="1" id="KW-0472">Membrane</keyword>